<organism evidence="5 6">
    <name type="scientific">Janibacter alkaliphilus</name>
    <dbReference type="NCBI Taxonomy" id="1069963"/>
    <lineage>
        <taxon>Bacteria</taxon>
        <taxon>Bacillati</taxon>
        <taxon>Actinomycetota</taxon>
        <taxon>Actinomycetes</taxon>
        <taxon>Micrococcales</taxon>
        <taxon>Intrasporangiaceae</taxon>
        <taxon>Janibacter</taxon>
    </lineage>
</organism>
<evidence type="ECO:0000259" key="4">
    <source>
        <dbReference type="SMART" id="SM00642"/>
    </source>
</evidence>
<keyword evidence="6" id="KW-1185">Reference proteome</keyword>
<accession>A0A852X386</accession>
<dbReference type="SMART" id="SM00642">
    <property type="entry name" value="Aamy"/>
    <property type="match status" value="1"/>
</dbReference>
<dbReference type="EC" id="3.2.1.54" evidence="5"/>
<dbReference type="Gene3D" id="3.20.20.80">
    <property type="entry name" value="Glycosidases"/>
    <property type="match status" value="1"/>
</dbReference>
<name>A0A852X386_9MICO</name>
<dbReference type="Pfam" id="PF00128">
    <property type="entry name" value="Alpha-amylase"/>
    <property type="match status" value="2"/>
</dbReference>
<sequence length="459" mass="50338">MEPEWVEHSIWWHLYPLGFLGADPTGADRTPGRTLADLVPWLDHAQELGCSGIALGPIFASSTHGYDTLDHFAIDERLGTEADFDTFVAACHERGLRIMLDGVFNHVGRQHPDLLAALEGGPQAPTAGMFALEWDEHGRASIGDFEGHDLLAALDHGSPQVRRLVTDVMTRWCAKGVDAWRLDAAYAVPADFWAGVLPAVREAHPEVYVVGEVIHGDYVDIVERSGMDAVTQYELWKAIWSGLEERNLYETAWTMGRHEELLDRFVPWTFVGNHDVTRIASQLSDERMLAHALLLLLTLGGTPAIYAGDEHAFRGVKEEREGGDDEIRPPFPDTPEGLSSLGEPTYHLHQELIGLRRRHPWLHRARHEQRHLANEQLLYVMSPREGATDDGSGGDDGQSRDGDDGAPGGERLVVALNLADDGAVLPADPEIAGLPVLAGQAEATEDGLLLPPLGWAVLG</sequence>
<dbReference type="InterPro" id="IPR017853">
    <property type="entry name" value="GH"/>
</dbReference>
<dbReference type="PANTHER" id="PTHR10357:SF210">
    <property type="entry name" value="MALTODEXTRIN GLUCOSIDASE"/>
    <property type="match status" value="1"/>
</dbReference>
<dbReference type="EMBL" id="JACBZX010000001">
    <property type="protein sequence ID" value="NYG36898.1"/>
    <property type="molecule type" value="Genomic_DNA"/>
</dbReference>
<keyword evidence="1 5" id="KW-0378">Hydrolase</keyword>
<evidence type="ECO:0000256" key="1">
    <source>
        <dbReference type="ARBA" id="ARBA00022801"/>
    </source>
</evidence>
<dbReference type="RefSeq" id="WP_179462340.1">
    <property type="nucleotide sequence ID" value="NZ_JACBZX010000001.1"/>
</dbReference>
<evidence type="ECO:0000313" key="5">
    <source>
        <dbReference type="EMBL" id="NYG36898.1"/>
    </source>
</evidence>
<comment type="caution">
    <text evidence="5">The sequence shown here is derived from an EMBL/GenBank/DDBJ whole genome shotgun (WGS) entry which is preliminary data.</text>
</comment>
<gene>
    <name evidence="5" type="ORF">BJY28_001367</name>
</gene>
<proteinExistence type="predicted"/>
<feature type="domain" description="Glycosyl hydrolase family 13 catalytic" evidence="4">
    <location>
        <begin position="13"/>
        <end position="356"/>
    </location>
</feature>
<dbReference type="AlphaFoldDB" id="A0A852X386"/>
<protein>
    <submittedName>
        <fullName evidence="5">Cyclomaltodextrinase</fullName>
        <ecNumber evidence="5">3.2.1.54</ecNumber>
    </submittedName>
</protein>
<keyword evidence="2 5" id="KW-0326">Glycosidase</keyword>
<evidence type="ECO:0000313" key="6">
    <source>
        <dbReference type="Proteomes" id="UP000592181"/>
    </source>
</evidence>
<dbReference type="PANTHER" id="PTHR10357">
    <property type="entry name" value="ALPHA-AMYLASE FAMILY MEMBER"/>
    <property type="match status" value="1"/>
</dbReference>
<evidence type="ECO:0000256" key="3">
    <source>
        <dbReference type="SAM" id="MobiDB-lite"/>
    </source>
</evidence>
<dbReference type="GO" id="GO:0005975">
    <property type="term" value="P:carbohydrate metabolic process"/>
    <property type="evidence" value="ECO:0007669"/>
    <property type="project" value="InterPro"/>
</dbReference>
<evidence type="ECO:0000256" key="2">
    <source>
        <dbReference type="ARBA" id="ARBA00023295"/>
    </source>
</evidence>
<dbReference type="GO" id="GO:0047798">
    <property type="term" value="F:cyclomaltodextrinase activity"/>
    <property type="evidence" value="ECO:0007669"/>
    <property type="project" value="UniProtKB-EC"/>
</dbReference>
<reference evidence="5 6" key="1">
    <citation type="submission" date="2020-07" db="EMBL/GenBank/DDBJ databases">
        <title>Sequencing the genomes of 1000 actinobacteria strains.</title>
        <authorList>
            <person name="Klenk H.-P."/>
        </authorList>
    </citation>
    <scope>NUCLEOTIDE SEQUENCE [LARGE SCALE GENOMIC DNA]</scope>
    <source>
        <strain evidence="5 6">DSM 24723</strain>
    </source>
</reference>
<dbReference type="Proteomes" id="UP000592181">
    <property type="component" value="Unassembled WGS sequence"/>
</dbReference>
<dbReference type="InterPro" id="IPR006047">
    <property type="entry name" value="GH13_cat_dom"/>
</dbReference>
<dbReference type="SUPFAM" id="SSF51445">
    <property type="entry name" value="(Trans)glycosidases"/>
    <property type="match status" value="1"/>
</dbReference>
<feature type="region of interest" description="Disordered" evidence="3">
    <location>
        <begin position="384"/>
        <end position="409"/>
    </location>
</feature>